<dbReference type="EMBL" id="JABFTP020000103">
    <property type="protein sequence ID" value="KAL3277422.1"/>
    <property type="molecule type" value="Genomic_DNA"/>
</dbReference>
<name>A0ABD2NGD9_9CUCU</name>
<keyword evidence="1" id="KW-0175">Coiled coil</keyword>
<sequence>MIEDLQNNVDTLEGGVQVLNKEIAQQCEDLSKARQEADIKIGHLHSIINKLEQQLEEERNETQQKILSSQKQNQETIDHLQRRCNCLTKLFEEVRLRYERRESRQEDLNIIADLRQVIAEQEKDLACINEEKRYFQMRLIALEKSLEGNNSEEEIYQDADQDAVHVRLPDDNSEENTLSNSACALPPYPMASMNGLSFSIPPTIQECDDYDE</sequence>
<dbReference type="AlphaFoldDB" id="A0ABD2NGD9"/>
<feature type="coiled-coil region" evidence="1">
    <location>
        <begin position="2"/>
        <end position="72"/>
    </location>
</feature>
<organism evidence="2 3">
    <name type="scientific">Cryptolaemus montrouzieri</name>
    <dbReference type="NCBI Taxonomy" id="559131"/>
    <lineage>
        <taxon>Eukaryota</taxon>
        <taxon>Metazoa</taxon>
        <taxon>Ecdysozoa</taxon>
        <taxon>Arthropoda</taxon>
        <taxon>Hexapoda</taxon>
        <taxon>Insecta</taxon>
        <taxon>Pterygota</taxon>
        <taxon>Neoptera</taxon>
        <taxon>Endopterygota</taxon>
        <taxon>Coleoptera</taxon>
        <taxon>Polyphaga</taxon>
        <taxon>Cucujiformia</taxon>
        <taxon>Coccinelloidea</taxon>
        <taxon>Coccinellidae</taxon>
        <taxon>Scymninae</taxon>
        <taxon>Scymnini</taxon>
        <taxon>Cryptolaemus</taxon>
    </lineage>
</organism>
<gene>
    <name evidence="2" type="ORF">HHI36_012770</name>
</gene>
<accession>A0ABD2NGD9</accession>
<comment type="caution">
    <text evidence="2">The sequence shown here is derived from an EMBL/GenBank/DDBJ whole genome shotgun (WGS) entry which is preliminary data.</text>
</comment>
<evidence type="ECO:0000256" key="1">
    <source>
        <dbReference type="SAM" id="Coils"/>
    </source>
</evidence>
<proteinExistence type="predicted"/>
<protein>
    <submittedName>
        <fullName evidence="2">Uncharacterized protein</fullName>
    </submittedName>
</protein>
<keyword evidence="3" id="KW-1185">Reference proteome</keyword>
<reference evidence="2 3" key="1">
    <citation type="journal article" date="2021" name="BMC Biol.">
        <title>Horizontally acquired antibacterial genes associated with adaptive radiation of ladybird beetles.</title>
        <authorList>
            <person name="Li H.S."/>
            <person name="Tang X.F."/>
            <person name="Huang Y.H."/>
            <person name="Xu Z.Y."/>
            <person name="Chen M.L."/>
            <person name="Du X.Y."/>
            <person name="Qiu B.Y."/>
            <person name="Chen P.T."/>
            <person name="Zhang W."/>
            <person name="Slipinski A."/>
            <person name="Escalona H.E."/>
            <person name="Waterhouse R.M."/>
            <person name="Zwick A."/>
            <person name="Pang H."/>
        </authorList>
    </citation>
    <scope>NUCLEOTIDE SEQUENCE [LARGE SCALE GENOMIC DNA]</scope>
    <source>
        <strain evidence="2">SYSU2018</strain>
    </source>
</reference>
<dbReference type="Proteomes" id="UP001516400">
    <property type="component" value="Unassembled WGS sequence"/>
</dbReference>
<evidence type="ECO:0000313" key="3">
    <source>
        <dbReference type="Proteomes" id="UP001516400"/>
    </source>
</evidence>
<evidence type="ECO:0000313" key="2">
    <source>
        <dbReference type="EMBL" id="KAL3277422.1"/>
    </source>
</evidence>